<sequence length="153" mass="16571">MTGIGRRRSSYPGLRALVLLPRSVVMAVLAVGRRRPRDLVAGIFGVGLGVWAWFVAYLVVVGFLRGPLYGFVVPGPYDDAWGGPSLAGAWAVHAAVWVGVAVAALLMWWAVVVLADRVTAHVRGERRTAWAVVVATVLLVAAVLFVWLWSRQL</sequence>
<protein>
    <recommendedName>
        <fullName evidence="4">Yip1 domain-containing protein</fullName>
    </recommendedName>
</protein>
<gene>
    <name evidence="2" type="ORF">LQ327_12625</name>
</gene>
<dbReference type="RefSeq" id="WP_230734007.1">
    <property type="nucleotide sequence ID" value="NZ_JAJNDB010000002.1"/>
</dbReference>
<name>A0ABS8P7G8_9PSEU</name>
<evidence type="ECO:0008006" key="4">
    <source>
        <dbReference type="Google" id="ProtNLM"/>
    </source>
</evidence>
<feature type="transmembrane region" description="Helical" evidence="1">
    <location>
        <begin position="94"/>
        <end position="116"/>
    </location>
</feature>
<accession>A0ABS8P7G8</accession>
<keyword evidence="3" id="KW-1185">Reference proteome</keyword>
<feature type="transmembrane region" description="Helical" evidence="1">
    <location>
        <begin position="39"/>
        <end position="64"/>
    </location>
</feature>
<keyword evidence="1" id="KW-0472">Membrane</keyword>
<evidence type="ECO:0000313" key="2">
    <source>
        <dbReference type="EMBL" id="MCD2194220.1"/>
    </source>
</evidence>
<keyword evidence="1" id="KW-1133">Transmembrane helix</keyword>
<comment type="caution">
    <text evidence="2">The sequence shown here is derived from an EMBL/GenBank/DDBJ whole genome shotgun (WGS) entry which is preliminary data.</text>
</comment>
<evidence type="ECO:0000313" key="3">
    <source>
        <dbReference type="Proteomes" id="UP001199469"/>
    </source>
</evidence>
<reference evidence="2 3" key="1">
    <citation type="submission" date="2021-11" db="EMBL/GenBank/DDBJ databases">
        <title>Draft genome sequence of Actinomycetospora sp. SF1 isolated from the rhizosphere soil.</title>
        <authorList>
            <person name="Duangmal K."/>
            <person name="Chantavorakit T."/>
        </authorList>
    </citation>
    <scope>NUCLEOTIDE SEQUENCE [LARGE SCALE GENOMIC DNA]</scope>
    <source>
        <strain evidence="2 3">TBRC 5722</strain>
    </source>
</reference>
<feature type="transmembrane region" description="Helical" evidence="1">
    <location>
        <begin position="128"/>
        <end position="149"/>
    </location>
</feature>
<proteinExistence type="predicted"/>
<dbReference type="Proteomes" id="UP001199469">
    <property type="component" value="Unassembled WGS sequence"/>
</dbReference>
<keyword evidence="1" id="KW-0812">Transmembrane</keyword>
<evidence type="ECO:0000256" key="1">
    <source>
        <dbReference type="SAM" id="Phobius"/>
    </source>
</evidence>
<organism evidence="2 3">
    <name type="scientific">Actinomycetospora endophytica</name>
    <dbReference type="NCBI Taxonomy" id="2291215"/>
    <lineage>
        <taxon>Bacteria</taxon>
        <taxon>Bacillati</taxon>
        <taxon>Actinomycetota</taxon>
        <taxon>Actinomycetes</taxon>
        <taxon>Pseudonocardiales</taxon>
        <taxon>Pseudonocardiaceae</taxon>
        <taxon>Actinomycetospora</taxon>
    </lineage>
</organism>
<dbReference type="EMBL" id="JAJNDB010000002">
    <property type="protein sequence ID" value="MCD2194220.1"/>
    <property type="molecule type" value="Genomic_DNA"/>
</dbReference>